<feature type="domain" description="Cysteinyl-tRNA ligase anticodon binding" evidence="13">
    <location>
        <begin position="501"/>
        <end position="546"/>
    </location>
</feature>
<dbReference type="GO" id="GO:0005737">
    <property type="term" value="C:cytoplasm"/>
    <property type="evidence" value="ECO:0007669"/>
    <property type="project" value="TreeGrafter"/>
</dbReference>
<keyword evidence="9" id="KW-0030">Aminoacyl-tRNA synthetase</keyword>
<dbReference type="Gene3D" id="3.40.50.620">
    <property type="entry name" value="HUPs"/>
    <property type="match status" value="1"/>
</dbReference>
<evidence type="ECO:0000256" key="11">
    <source>
        <dbReference type="SAM" id="SignalP"/>
    </source>
</evidence>
<evidence type="ECO:0000256" key="9">
    <source>
        <dbReference type="ARBA" id="ARBA00023146"/>
    </source>
</evidence>
<sequence length="551" mass="61518">MSMLISISSSPLSNYSNYMLLSILILLLIPPTLPYTLPPPPPLRLYNTLTKSTTPFIPLSPDGTVKMYTCGPTVYAEAHLGNFRAFLTYDILKRVLVKVYDKEVDHVCNLTDVDDKIIKKCRSLKITDAKDLTGKYTDIFMHDLSDLNILPASRYPRATDHIPDIVKMIEDLRDVGLAYRDPDGWWFDVSQKSGYGSQLVNVASLSDEVDIDADGDQDYRSDNVKVGGMPKGGEKVKNNKRDFALWKAYKEGVDIDSLTWDTSLGLGRPGWHIECSAICRTLLGDRIDIHMGGTDLRFPHHENEIAQSEGVMGKECGKEEGREFCQCWVHNGFVKMGEEKMSKSLGNTLTLQSECPTTLDKRAFRYLVVTSHYRQEMTFTSDALNASKRAVERVDKCMRDIKDIQKTGDNKEGGELGELCEREAGKFYKAIADDLSTPRCAASMFAVVKGAEKEIKRGRREGGGWDIDGLGRAMDTLRMFDEVFGILYGQEEQEGDGGGGEVPEDVMELVRKRGDAKAGKDWGLADELRDEIAARGWQVKDSKDGATVVKL</sequence>
<dbReference type="InterPro" id="IPR014729">
    <property type="entry name" value="Rossmann-like_a/b/a_fold"/>
</dbReference>
<dbReference type="InterPro" id="IPR024909">
    <property type="entry name" value="Cys-tRNA/MSH_ligase"/>
</dbReference>
<keyword evidence="7" id="KW-0067">ATP-binding</keyword>
<keyword evidence="8" id="KW-0648">Protein biosynthesis</keyword>
<evidence type="ECO:0000256" key="7">
    <source>
        <dbReference type="ARBA" id="ARBA00022840"/>
    </source>
</evidence>
<keyword evidence="11" id="KW-0732">Signal</keyword>
<reference evidence="15" key="1">
    <citation type="journal article" date="2023" name="Commun. Biol.">
        <title>Genome analysis of Parmales, the sister group of diatoms, reveals the evolutionary specialization of diatoms from phago-mixotrophs to photoautotrophs.</title>
        <authorList>
            <person name="Ban H."/>
            <person name="Sato S."/>
            <person name="Yoshikawa S."/>
            <person name="Yamada K."/>
            <person name="Nakamura Y."/>
            <person name="Ichinomiya M."/>
            <person name="Sato N."/>
            <person name="Blanc-Mathieu R."/>
            <person name="Endo H."/>
            <person name="Kuwata A."/>
            <person name="Ogata H."/>
        </authorList>
    </citation>
    <scope>NUCLEOTIDE SEQUENCE [LARGE SCALE GENOMIC DNA]</scope>
</reference>
<dbReference type="Gene3D" id="1.20.120.1910">
    <property type="entry name" value="Cysteine-tRNA ligase, C-terminal anti-codon recognition domain"/>
    <property type="match status" value="1"/>
</dbReference>
<comment type="cofactor">
    <cofactor evidence="1">
        <name>Zn(2+)</name>
        <dbReference type="ChEBI" id="CHEBI:29105"/>
    </cofactor>
</comment>
<dbReference type="Pfam" id="PF01406">
    <property type="entry name" value="tRNA-synt_1e"/>
    <property type="match status" value="1"/>
</dbReference>
<dbReference type="SUPFAM" id="SSF47323">
    <property type="entry name" value="Anticodon-binding domain of a subclass of class I aminoacyl-tRNA synthetases"/>
    <property type="match status" value="1"/>
</dbReference>
<evidence type="ECO:0000256" key="3">
    <source>
        <dbReference type="ARBA" id="ARBA00022598"/>
    </source>
</evidence>
<dbReference type="NCBIfam" id="TIGR00435">
    <property type="entry name" value="cysS"/>
    <property type="match status" value="1"/>
</dbReference>
<evidence type="ECO:0000259" key="13">
    <source>
        <dbReference type="Pfam" id="PF23493"/>
    </source>
</evidence>
<evidence type="ECO:0000256" key="6">
    <source>
        <dbReference type="ARBA" id="ARBA00022833"/>
    </source>
</evidence>
<dbReference type="HAMAP" id="MF_00041">
    <property type="entry name" value="Cys_tRNA_synth"/>
    <property type="match status" value="1"/>
</dbReference>
<comment type="caution">
    <text evidence="14">The sequence shown here is derived from an EMBL/GenBank/DDBJ whole genome shotgun (WGS) entry which is preliminary data.</text>
</comment>
<dbReference type="Proteomes" id="UP001165065">
    <property type="component" value="Unassembled WGS sequence"/>
</dbReference>
<dbReference type="GO" id="GO:0005524">
    <property type="term" value="F:ATP binding"/>
    <property type="evidence" value="ECO:0007669"/>
    <property type="project" value="UniProtKB-KW"/>
</dbReference>
<keyword evidence="6" id="KW-0862">Zinc</keyword>
<dbReference type="InterPro" id="IPR009080">
    <property type="entry name" value="tRNAsynth_Ia_anticodon-bd"/>
</dbReference>
<organism evidence="14 15">
    <name type="scientific">Triparma columacea</name>
    <dbReference type="NCBI Taxonomy" id="722753"/>
    <lineage>
        <taxon>Eukaryota</taxon>
        <taxon>Sar</taxon>
        <taxon>Stramenopiles</taxon>
        <taxon>Ochrophyta</taxon>
        <taxon>Bolidophyceae</taxon>
        <taxon>Parmales</taxon>
        <taxon>Triparmaceae</taxon>
        <taxon>Triparma</taxon>
    </lineage>
</organism>
<name>A0A9W7L5W2_9STRA</name>
<protein>
    <recommendedName>
        <fullName evidence="2">cysteine--tRNA ligase</fullName>
        <ecNumber evidence="2">6.1.1.16</ecNumber>
    </recommendedName>
    <alternativeName>
        <fullName evidence="10">Cysteinyl-tRNA synthetase</fullName>
    </alternativeName>
</protein>
<evidence type="ECO:0000313" key="14">
    <source>
        <dbReference type="EMBL" id="GMI31807.1"/>
    </source>
</evidence>
<evidence type="ECO:0000313" key="15">
    <source>
        <dbReference type="Proteomes" id="UP001165065"/>
    </source>
</evidence>
<evidence type="ECO:0000256" key="10">
    <source>
        <dbReference type="ARBA" id="ARBA00031499"/>
    </source>
</evidence>
<feature type="signal peptide" evidence="11">
    <location>
        <begin position="1"/>
        <end position="34"/>
    </location>
</feature>
<dbReference type="PANTHER" id="PTHR10890:SF25">
    <property type="entry name" value="CYSTEINE--TRNA LIGASE, CHLOROPLASTIC_MITOCHONDRIAL"/>
    <property type="match status" value="1"/>
</dbReference>
<feature type="chain" id="PRO_5040881665" description="cysteine--tRNA ligase" evidence="11">
    <location>
        <begin position="35"/>
        <end position="551"/>
    </location>
</feature>
<dbReference type="AlphaFoldDB" id="A0A9W7L5W2"/>
<dbReference type="InterPro" id="IPR032678">
    <property type="entry name" value="tRNA-synt_1_cat_dom"/>
</dbReference>
<dbReference type="PANTHER" id="PTHR10890">
    <property type="entry name" value="CYSTEINYL-TRNA SYNTHETASE"/>
    <property type="match status" value="1"/>
</dbReference>
<dbReference type="OrthoDB" id="438179at2759"/>
<evidence type="ECO:0000256" key="2">
    <source>
        <dbReference type="ARBA" id="ARBA00012832"/>
    </source>
</evidence>
<evidence type="ECO:0000256" key="5">
    <source>
        <dbReference type="ARBA" id="ARBA00022741"/>
    </source>
</evidence>
<keyword evidence="5" id="KW-0547">Nucleotide-binding</keyword>
<dbReference type="GO" id="GO:0006423">
    <property type="term" value="P:cysteinyl-tRNA aminoacylation"/>
    <property type="evidence" value="ECO:0007669"/>
    <property type="project" value="InterPro"/>
</dbReference>
<dbReference type="SUPFAM" id="SSF52374">
    <property type="entry name" value="Nucleotidylyl transferase"/>
    <property type="match status" value="1"/>
</dbReference>
<feature type="domain" description="tRNA synthetases class I catalytic" evidence="12">
    <location>
        <begin position="62"/>
        <end position="388"/>
    </location>
</feature>
<keyword evidence="3" id="KW-0436">Ligase</keyword>
<dbReference type="GO" id="GO:0004817">
    <property type="term" value="F:cysteine-tRNA ligase activity"/>
    <property type="evidence" value="ECO:0007669"/>
    <property type="project" value="UniProtKB-EC"/>
</dbReference>
<dbReference type="PRINTS" id="PR00983">
    <property type="entry name" value="TRNASYNTHCYS"/>
</dbReference>
<gene>
    <name evidence="14" type="ORF">TrCOL_g10136</name>
</gene>
<keyword evidence="4" id="KW-0479">Metal-binding</keyword>
<dbReference type="EC" id="6.1.1.16" evidence="2"/>
<dbReference type="Pfam" id="PF23493">
    <property type="entry name" value="CysS_C"/>
    <property type="match status" value="1"/>
</dbReference>
<evidence type="ECO:0000256" key="4">
    <source>
        <dbReference type="ARBA" id="ARBA00022723"/>
    </source>
</evidence>
<evidence type="ECO:0000256" key="1">
    <source>
        <dbReference type="ARBA" id="ARBA00001947"/>
    </source>
</evidence>
<dbReference type="EMBL" id="BRYA01000012">
    <property type="protein sequence ID" value="GMI31807.1"/>
    <property type="molecule type" value="Genomic_DNA"/>
</dbReference>
<dbReference type="InterPro" id="IPR015803">
    <property type="entry name" value="Cys-tRNA-ligase"/>
</dbReference>
<keyword evidence="15" id="KW-1185">Reference proteome</keyword>
<accession>A0A9W7L5W2</accession>
<evidence type="ECO:0000259" key="12">
    <source>
        <dbReference type="Pfam" id="PF01406"/>
    </source>
</evidence>
<proteinExistence type="inferred from homology"/>
<dbReference type="InterPro" id="IPR056411">
    <property type="entry name" value="CysS_C"/>
</dbReference>
<dbReference type="GO" id="GO:0046872">
    <property type="term" value="F:metal ion binding"/>
    <property type="evidence" value="ECO:0007669"/>
    <property type="project" value="UniProtKB-KW"/>
</dbReference>
<evidence type="ECO:0000256" key="8">
    <source>
        <dbReference type="ARBA" id="ARBA00022917"/>
    </source>
</evidence>